<evidence type="ECO:0000313" key="1">
    <source>
        <dbReference type="EMBL" id="AGK57820.1"/>
    </source>
</evidence>
<reference evidence="1 2" key="1">
    <citation type="journal article" date="2013" name="Genome Announc.">
        <title>Genome sequences for three denitrifying bacterial strains isolated from a uranium- and nitrate-contaminated subsurface environment.</title>
        <authorList>
            <person name="Venkatramanan R."/>
            <person name="Prakash O."/>
            <person name="Woyke T."/>
            <person name="Chain P."/>
            <person name="Goodwin L.A."/>
            <person name="Watson D."/>
            <person name="Brooks S."/>
            <person name="Kostka J.E."/>
            <person name="Green S.J."/>
        </authorList>
    </citation>
    <scope>NUCLEOTIDE SEQUENCE [LARGE SCALE GENOMIC DNA]</scope>
    <source>
        <strain evidence="1 2">1NES1</strain>
    </source>
</reference>
<dbReference type="Proteomes" id="UP000005952">
    <property type="component" value="Chromosome"/>
</dbReference>
<dbReference type="EMBL" id="CP005587">
    <property type="protein sequence ID" value="AGK57820.1"/>
    <property type="molecule type" value="Genomic_DNA"/>
</dbReference>
<proteinExistence type="predicted"/>
<sequence length="188" mass="20498">MQFYEFAKRYYYRSGVDSASQSGERSVTAAKLLIRKRMLQTQGKVRPICFVQAVVDPTVQAALEVHFATETLFRRAAYSQNWPEGTIKIPAPLAPSLAAFLKNDACPEITVKTLLAGQSYQAANAWEMMSFELIAKVAFDNLLELTRTVGQLDRDIYYVGSASGADLSAFEADAAAEAPVAQSSDAAA</sequence>
<accession>N0BCH0</accession>
<dbReference type="HOGENOM" id="CLU_1649826_0_0_5"/>
<keyword evidence="2" id="KW-1185">Reference proteome</keyword>
<dbReference type="KEGG" id="hdt:HYPDE_30728"/>
<name>N0BCH0_9HYPH</name>
<evidence type="ECO:0000313" key="2">
    <source>
        <dbReference type="Proteomes" id="UP000005952"/>
    </source>
</evidence>
<dbReference type="AlphaFoldDB" id="N0BCH0"/>
<protein>
    <submittedName>
        <fullName evidence="1">Uncharacterized protein</fullName>
    </submittedName>
</protein>
<organism evidence="1 2">
    <name type="scientific">Hyphomicrobium denitrificans 1NES1</name>
    <dbReference type="NCBI Taxonomy" id="670307"/>
    <lineage>
        <taxon>Bacteria</taxon>
        <taxon>Pseudomonadati</taxon>
        <taxon>Pseudomonadota</taxon>
        <taxon>Alphaproteobacteria</taxon>
        <taxon>Hyphomicrobiales</taxon>
        <taxon>Hyphomicrobiaceae</taxon>
        <taxon>Hyphomicrobium</taxon>
    </lineage>
</organism>
<gene>
    <name evidence="1" type="ORF">HYPDE_30728</name>
</gene>